<evidence type="ECO:0000313" key="1">
    <source>
        <dbReference type="EMBL" id="TDV50997.1"/>
    </source>
</evidence>
<dbReference type="InterPro" id="IPR011257">
    <property type="entry name" value="DNA_glycosylase"/>
</dbReference>
<evidence type="ECO:0000313" key="2">
    <source>
        <dbReference type="Proteomes" id="UP000294927"/>
    </source>
</evidence>
<gene>
    <name evidence="1" type="ORF">CLV71_106343</name>
</gene>
<dbReference type="GO" id="GO:0003824">
    <property type="term" value="F:catalytic activity"/>
    <property type="evidence" value="ECO:0007669"/>
    <property type="project" value="InterPro"/>
</dbReference>
<dbReference type="EMBL" id="SOCP01000006">
    <property type="protein sequence ID" value="TDV50997.1"/>
    <property type="molecule type" value="Genomic_DNA"/>
</dbReference>
<dbReference type="GO" id="GO:0006281">
    <property type="term" value="P:DNA repair"/>
    <property type="evidence" value="ECO:0007669"/>
    <property type="project" value="InterPro"/>
</dbReference>
<dbReference type="RefSeq" id="WP_133904203.1">
    <property type="nucleotide sequence ID" value="NZ_SOCP01000006.1"/>
</dbReference>
<dbReference type="Proteomes" id="UP000294927">
    <property type="component" value="Unassembled WGS sequence"/>
</dbReference>
<reference evidence="1 2" key="1">
    <citation type="submission" date="2019-03" db="EMBL/GenBank/DDBJ databases">
        <title>Genomic Encyclopedia of Archaeal and Bacterial Type Strains, Phase II (KMG-II): from individual species to whole genera.</title>
        <authorList>
            <person name="Goeker M."/>
        </authorList>
    </citation>
    <scope>NUCLEOTIDE SEQUENCE [LARGE SCALE GENOMIC DNA]</scope>
    <source>
        <strain evidence="1 2">DSM 45499</strain>
    </source>
</reference>
<protein>
    <recommendedName>
        <fullName evidence="3">Endonuclease III</fullName>
    </recommendedName>
</protein>
<keyword evidence="2" id="KW-1185">Reference proteome</keyword>
<name>A0A4R7VP80_9PSEU</name>
<comment type="caution">
    <text evidence="1">The sequence shown here is derived from an EMBL/GenBank/DDBJ whole genome shotgun (WGS) entry which is preliminary data.</text>
</comment>
<dbReference type="OrthoDB" id="3078554at2"/>
<dbReference type="Gene3D" id="1.10.340.30">
    <property type="entry name" value="Hypothetical protein, domain 2"/>
    <property type="match status" value="1"/>
</dbReference>
<dbReference type="SUPFAM" id="SSF48150">
    <property type="entry name" value="DNA-glycosylase"/>
    <property type="match status" value="1"/>
</dbReference>
<organism evidence="1 2">
    <name type="scientific">Actinophytocola oryzae</name>
    <dbReference type="NCBI Taxonomy" id="502181"/>
    <lineage>
        <taxon>Bacteria</taxon>
        <taxon>Bacillati</taxon>
        <taxon>Actinomycetota</taxon>
        <taxon>Actinomycetes</taxon>
        <taxon>Pseudonocardiales</taxon>
        <taxon>Pseudonocardiaceae</taxon>
    </lineage>
</organism>
<dbReference type="AlphaFoldDB" id="A0A4R7VP80"/>
<evidence type="ECO:0008006" key="3">
    <source>
        <dbReference type="Google" id="ProtNLM"/>
    </source>
</evidence>
<accession>A0A4R7VP80</accession>
<proteinExistence type="predicted"/>
<sequence length="201" mass="22284">MDTVRALLDKAGRTYAEEAGIRLADKPAPLYQLLVLSTLLSTRIKADLAVAAARELKKRYPTPRRMLDASWQDRVDALGRGHYVRYDESTATALGDGARLLLDDYRGDLRRARGDDLATHLRRFPRLGPVGVEIFCREAQAVWPELRPHLDRKTLDGARTVGLPADGKKLAKLAGNDVHRLAAALVRVSLDRELAKAVRTA</sequence>